<organism evidence="1 2">
    <name type="scientific">Trichinella nativa</name>
    <dbReference type="NCBI Taxonomy" id="6335"/>
    <lineage>
        <taxon>Eukaryota</taxon>
        <taxon>Metazoa</taxon>
        <taxon>Ecdysozoa</taxon>
        <taxon>Nematoda</taxon>
        <taxon>Enoplea</taxon>
        <taxon>Dorylaimia</taxon>
        <taxon>Trichinellida</taxon>
        <taxon>Trichinellidae</taxon>
        <taxon>Trichinella</taxon>
    </lineage>
</organism>
<dbReference type="EMBL" id="JYDW01000289">
    <property type="protein sequence ID" value="KRZ49884.1"/>
    <property type="molecule type" value="Genomic_DNA"/>
</dbReference>
<name>A0A0V1KSJ7_9BILA</name>
<evidence type="ECO:0000313" key="2">
    <source>
        <dbReference type="Proteomes" id="UP000054721"/>
    </source>
</evidence>
<dbReference type="AlphaFoldDB" id="A0A0V1KSJ7"/>
<dbReference type="OrthoDB" id="10419458at2759"/>
<dbReference type="Proteomes" id="UP000054721">
    <property type="component" value="Unassembled WGS sequence"/>
</dbReference>
<protein>
    <submittedName>
        <fullName evidence="1">Uncharacterized protein</fullName>
    </submittedName>
</protein>
<reference evidence="1 2" key="1">
    <citation type="submission" date="2015-05" db="EMBL/GenBank/DDBJ databases">
        <title>Evolution of Trichinella species and genotypes.</title>
        <authorList>
            <person name="Korhonen P.K."/>
            <person name="Edoardo P."/>
            <person name="Giuseppe L.R."/>
            <person name="Gasser R.B."/>
        </authorList>
    </citation>
    <scope>NUCLEOTIDE SEQUENCE [LARGE SCALE GENOMIC DNA]</scope>
    <source>
        <strain evidence="1">ISS10</strain>
    </source>
</reference>
<comment type="caution">
    <text evidence="1">The sequence shown here is derived from an EMBL/GenBank/DDBJ whole genome shotgun (WGS) entry which is preliminary data.</text>
</comment>
<gene>
    <name evidence="1" type="ORF">T02_16163</name>
</gene>
<evidence type="ECO:0000313" key="1">
    <source>
        <dbReference type="EMBL" id="KRZ49884.1"/>
    </source>
</evidence>
<proteinExistence type="predicted"/>
<accession>A0A0V1KSJ7</accession>
<sequence length="177" mass="19240">MVSSNRNSDRLGRVNTLRAVCTLTDQMTPSLPGRVAGASGASGSPLHMLFAQEEIRDTGKASAWISLILRFSASCHLHNDNDPPLFIPFLEDRALVSSLSSGESGAVVPLVFRLPKPHGSIPPELIPNELLQAATAAELVVRRQTMQSLGWFREVEDLLNQVRHDGLPSPRITLDPT</sequence>
<keyword evidence="2" id="KW-1185">Reference proteome</keyword>